<dbReference type="EMBL" id="CP114370">
    <property type="protein sequence ID" value="WBP84220.1"/>
    <property type="molecule type" value="Genomic_DNA"/>
</dbReference>
<keyword evidence="2" id="KW-1185">Reference proteome</keyword>
<dbReference type="Proteomes" id="UP001213039">
    <property type="component" value="Chromosome"/>
</dbReference>
<proteinExistence type="predicted"/>
<evidence type="ECO:0000313" key="2">
    <source>
        <dbReference type="Proteomes" id="UP001213039"/>
    </source>
</evidence>
<protein>
    <submittedName>
        <fullName evidence="1">LacI family transcriptional regulator</fullName>
    </submittedName>
</protein>
<name>A0ACD4PIU4_9BACT</name>
<evidence type="ECO:0000313" key="1">
    <source>
        <dbReference type="EMBL" id="WBP84220.1"/>
    </source>
</evidence>
<organism evidence="1 2">
    <name type="scientific">Mycoplasmopsis edwardii</name>
    <dbReference type="NCBI Taxonomy" id="53558"/>
    <lineage>
        <taxon>Bacteria</taxon>
        <taxon>Bacillati</taxon>
        <taxon>Mycoplasmatota</taxon>
        <taxon>Mycoplasmoidales</taxon>
        <taxon>Metamycoplasmataceae</taxon>
        <taxon>Mycoplasmopsis</taxon>
    </lineage>
</organism>
<accession>A0ACD4PIU4</accession>
<sequence>MKNKDKKTISYKEIAEQAKTSISTISRYYNDGYVSERTKEKILEVVTKNEYFPNHGARLIRGKDNSIFVVMPIWTQSLYNSIISGIITAATKNGRRVNATYSNTSTVDYIETIRYALSWKPLAVVVLVPQYDKDLFDFLRKIQDTTIVVYGHKVTGLNWIKPDLKQGFYDVVKKFIEPQSKKVAFVVDTRLSESQKTERISGFEAACRELDVEGVVLTIEGKKDLAALVELSKNLKNLGIRNVVCSTHETYVSITTTLGTKEFNVTDIGYQSIYDNIKNYKAKIFIDYPRIGLIIDKMITDVKETGELQEKVINTMIISSDKN</sequence>
<gene>
    <name evidence="1" type="ORF">Me_995_000193</name>
</gene>
<reference evidence="1" key="1">
    <citation type="submission" date="2022-12" db="EMBL/GenBank/DDBJ databases">
        <authorList>
            <consortium name="Asia Pacific Centre for Animal Health"/>
            <person name="Klose S.M."/>
            <person name="Legione A.R."/>
            <person name="Monotti I."/>
            <person name="Bushell R."/>
            <person name="Marenda M.S."/>
            <person name="Sugiyama T."/>
            <person name="Browning G.F."/>
            <person name="Vaz P.K."/>
        </authorList>
    </citation>
    <scope>NUCLEOTIDE SEQUENCE</scope>
    <source>
        <strain evidence="1">Felid995</strain>
    </source>
</reference>